<proteinExistence type="predicted"/>
<evidence type="ECO:0000256" key="1">
    <source>
        <dbReference type="SAM" id="MobiDB-lite"/>
    </source>
</evidence>
<protein>
    <submittedName>
        <fullName evidence="2">Uncharacterized protein</fullName>
    </submittedName>
</protein>
<feature type="region of interest" description="Disordered" evidence="1">
    <location>
        <begin position="68"/>
        <end position="105"/>
    </location>
</feature>
<feature type="compositionally biased region" description="Low complexity" evidence="1">
    <location>
        <begin position="72"/>
        <end position="105"/>
    </location>
</feature>
<gene>
    <name evidence="2" type="ORF">OXX778_LOCUS4262</name>
</gene>
<dbReference type="AlphaFoldDB" id="A0A813PXG4"/>
<evidence type="ECO:0000313" key="2">
    <source>
        <dbReference type="EMBL" id="CAF0757657.1"/>
    </source>
</evidence>
<keyword evidence="3" id="KW-1185">Reference proteome</keyword>
<sequence length="311" mass="32466">MFAQQIAAAPALTAGQSQLPTSSQLERQLQLPTVSSVQRSIDSQFLAQQNTGTAAPALSTRKASTVIQAQSAAPAPTTAPTQTATPTRTVAPAPTAAPTKTATPTRTVTPAQTFVQNQLPTSSQLERQLQLPTVSSVQRSIDSQFLAQQSAVTAAPAVPALTSKKTSTSVPVPYVAPAKTAVASAQTHLPTSSQLERQLQFPTISTIQRSIDSQLSASQATSDAAPRVSSDQKDAATVPPPDCPCHLKKLLGQNAEDAPSQAPITNVSFGAQFDASAFQFSFATQDFQSFQSADSFSSLGLSQQYGFGGFF</sequence>
<reference evidence="2" key="1">
    <citation type="submission" date="2021-02" db="EMBL/GenBank/DDBJ databases">
        <authorList>
            <person name="Nowell W R."/>
        </authorList>
    </citation>
    <scope>NUCLEOTIDE SEQUENCE</scope>
    <source>
        <strain evidence="2">Ploen Becks lab</strain>
    </source>
</reference>
<dbReference type="Proteomes" id="UP000663879">
    <property type="component" value="Unassembled WGS sequence"/>
</dbReference>
<dbReference type="EMBL" id="CAJNOC010000410">
    <property type="protein sequence ID" value="CAF0757657.1"/>
    <property type="molecule type" value="Genomic_DNA"/>
</dbReference>
<comment type="caution">
    <text evidence="2">The sequence shown here is derived from an EMBL/GenBank/DDBJ whole genome shotgun (WGS) entry which is preliminary data.</text>
</comment>
<evidence type="ECO:0000313" key="3">
    <source>
        <dbReference type="Proteomes" id="UP000663879"/>
    </source>
</evidence>
<organism evidence="2 3">
    <name type="scientific">Brachionus calyciflorus</name>
    <dbReference type="NCBI Taxonomy" id="104777"/>
    <lineage>
        <taxon>Eukaryota</taxon>
        <taxon>Metazoa</taxon>
        <taxon>Spiralia</taxon>
        <taxon>Gnathifera</taxon>
        <taxon>Rotifera</taxon>
        <taxon>Eurotatoria</taxon>
        <taxon>Monogononta</taxon>
        <taxon>Pseudotrocha</taxon>
        <taxon>Ploima</taxon>
        <taxon>Brachionidae</taxon>
        <taxon>Brachionus</taxon>
    </lineage>
</organism>
<feature type="region of interest" description="Disordered" evidence="1">
    <location>
        <begin position="215"/>
        <end position="241"/>
    </location>
</feature>
<name>A0A813PXG4_9BILA</name>
<accession>A0A813PXG4</accession>